<evidence type="ECO:0000259" key="5">
    <source>
        <dbReference type="Pfam" id="PF00891"/>
    </source>
</evidence>
<dbReference type="CDD" id="cd02440">
    <property type="entry name" value="AdoMet_MTases"/>
    <property type="match status" value="1"/>
</dbReference>
<reference evidence="7 8" key="1">
    <citation type="submission" date="2016-10" db="EMBL/GenBank/DDBJ databases">
        <authorList>
            <person name="de Groot N.N."/>
        </authorList>
    </citation>
    <scope>NUCLEOTIDE SEQUENCE [LARGE SCALE GENOMIC DNA]</scope>
    <source>
        <strain evidence="7 8">DSM 23421</strain>
    </source>
</reference>
<dbReference type="RefSeq" id="WP_091870713.1">
    <property type="nucleotide sequence ID" value="NZ_FNAO01000007.1"/>
</dbReference>
<dbReference type="STRING" id="641691.SAMN05421636_107242"/>
<dbReference type="Proteomes" id="UP000199109">
    <property type="component" value="Unassembled WGS sequence"/>
</dbReference>
<dbReference type="AlphaFoldDB" id="A0A1G7FRG8"/>
<protein>
    <submittedName>
        <fullName evidence="7">Dimerisation domain-containing protein</fullName>
    </submittedName>
</protein>
<accession>A0A1G7FRG8</accession>
<dbReference type="InterPro" id="IPR001077">
    <property type="entry name" value="COMT_C"/>
</dbReference>
<dbReference type="PIRSF" id="PIRSF005739">
    <property type="entry name" value="O-mtase"/>
    <property type="match status" value="1"/>
</dbReference>
<dbReference type="InterPro" id="IPR036388">
    <property type="entry name" value="WH-like_DNA-bd_sf"/>
</dbReference>
<dbReference type="PANTHER" id="PTHR43712:SF2">
    <property type="entry name" value="O-METHYLTRANSFERASE CICE"/>
    <property type="match status" value="1"/>
</dbReference>
<dbReference type="Pfam" id="PF00891">
    <property type="entry name" value="Methyltransf_2"/>
    <property type="match status" value="1"/>
</dbReference>
<dbReference type="Gene3D" id="3.40.50.150">
    <property type="entry name" value="Vaccinia Virus protein VP39"/>
    <property type="match status" value="1"/>
</dbReference>
<proteinExistence type="predicted"/>
<dbReference type="SUPFAM" id="SSF53335">
    <property type="entry name" value="S-adenosyl-L-methionine-dependent methyltransferases"/>
    <property type="match status" value="1"/>
</dbReference>
<keyword evidence="3" id="KW-0949">S-adenosyl-L-methionine</keyword>
<dbReference type="GO" id="GO:0046983">
    <property type="term" value="F:protein dimerization activity"/>
    <property type="evidence" value="ECO:0007669"/>
    <property type="project" value="InterPro"/>
</dbReference>
<dbReference type="InterPro" id="IPR029063">
    <property type="entry name" value="SAM-dependent_MTases_sf"/>
</dbReference>
<dbReference type="GO" id="GO:0008171">
    <property type="term" value="F:O-methyltransferase activity"/>
    <property type="evidence" value="ECO:0007669"/>
    <property type="project" value="InterPro"/>
</dbReference>
<evidence type="ECO:0000256" key="2">
    <source>
        <dbReference type="ARBA" id="ARBA00022679"/>
    </source>
</evidence>
<organism evidence="7 8">
    <name type="scientific">Pricia antarctica</name>
    <dbReference type="NCBI Taxonomy" id="641691"/>
    <lineage>
        <taxon>Bacteria</taxon>
        <taxon>Pseudomonadati</taxon>
        <taxon>Bacteroidota</taxon>
        <taxon>Flavobacteriia</taxon>
        <taxon>Flavobacteriales</taxon>
        <taxon>Flavobacteriaceae</taxon>
        <taxon>Pricia</taxon>
    </lineage>
</organism>
<dbReference type="PROSITE" id="PS51683">
    <property type="entry name" value="SAM_OMT_II"/>
    <property type="match status" value="1"/>
</dbReference>
<evidence type="ECO:0000259" key="6">
    <source>
        <dbReference type="Pfam" id="PF08100"/>
    </source>
</evidence>
<evidence type="ECO:0000256" key="1">
    <source>
        <dbReference type="ARBA" id="ARBA00022603"/>
    </source>
</evidence>
<dbReference type="OrthoDB" id="9766840at2"/>
<dbReference type="PANTHER" id="PTHR43712">
    <property type="entry name" value="PUTATIVE (AFU_ORTHOLOGUE AFUA_4G14580)-RELATED"/>
    <property type="match status" value="1"/>
</dbReference>
<name>A0A1G7FRG8_9FLAO</name>
<dbReference type="InterPro" id="IPR016461">
    <property type="entry name" value="COMT-like"/>
</dbReference>
<dbReference type="Gene3D" id="1.10.10.10">
    <property type="entry name" value="Winged helix-like DNA-binding domain superfamily/Winged helix DNA-binding domain"/>
    <property type="match status" value="1"/>
</dbReference>
<feature type="domain" description="O-methyltransferase dimerisation" evidence="6">
    <location>
        <begin position="18"/>
        <end position="95"/>
    </location>
</feature>
<dbReference type="SUPFAM" id="SSF46785">
    <property type="entry name" value="Winged helix' DNA-binding domain"/>
    <property type="match status" value="1"/>
</dbReference>
<dbReference type="GO" id="GO:0032259">
    <property type="term" value="P:methylation"/>
    <property type="evidence" value="ECO:0007669"/>
    <property type="project" value="UniProtKB-KW"/>
</dbReference>
<keyword evidence="2" id="KW-0808">Transferase</keyword>
<dbReference type="Pfam" id="PF08100">
    <property type="entry name" value="Dimerisation"/>
    <property type="match status" value="1"/>
</dbReference>
<evidence type="ECO:0000313" key="7">
    <source>
        <dbReference type="EMBL" id="SDE78422.1"/>
    </source>
</evidence>
<sequence length="346" mass="37599">METKTLQIQVDPSKIMQVGTGFFASKTLLTATNMGLFTLLGKSPRSGEEIKKELGLHSRSLYDFLDALVALGFLNRTGIKETSVYSNAADTDLFLDKNKPSYMGGILEMANNRLYPFWNDLETGLKTGLPQNEAKNNGASPFEAIYADPDRLREFIRAMTGVQMGNFIAFANQFDFSTYKTLCDIGGSGGALSAQVVLNNRNMECTSFDLPPVSPIAQENIDAMGLGDKIHVVTGDFFTDNFPKADVISMGQILHDWGAADKKMLIAKAYDALPKGGAFVVIENVIDADRSKNVFGLLMSLNMLIETPAGYDFSTSDFEELTKEAGFVKTSIMPLAGPSSAAIAIK</sequence>
<dbReference type="InterPro" id="IPR036390">
    <property type="entry name" value="WH_DNA-bd_sf"/>
</dbReference>
<evidence type="ECO:0000313" key="8">
    <source>
        <dbReference type="Proteomes" id="UP000199109"/>
    </source>
</evidence>
<evidence type="ECO:0000256" key="3">
    <source>
        <dbReference type="ARBA" id="ARBA00022691"/>
    </source>
</evidence>
<gene>
    <name evidence="7" type="ORF">SAMN05421636_107242</name>
</gene>
<feature type="active site" description="Proton acceptor" evidence="4">
    <location>
        <position position="255"/>
    </location>
</feature>
<keyword evidence="8" id="KW-1185">Reference proteome</keyword>
<keyword evidence="1" id="KW-0489">Methyltransferase</keyword>
<feature type="domain" description="O-methyltransferase C-terminal" evidence="5">
    <location>
        <begin position="118"/>
        <end position="327"/>
    </location>
</feature>
<evidence type="ECO:0000256" key="4">
    <source>
        <dbReference type="PIRSR" id="PIRSR005739-1"/>
    </source>
</evidence>
<dbReference type="InterPro" id="IPR012967">
    <property type="entry name" value="COMT_dimerisation"/>
</dbReference>
<dbReference type="EMBL" id="FNAO01000007">
    <property type="protein sequence ID" value="SDE78422.1"/>
    <property type="molecule type" value="Genomic_DNA"/>
</dbReference>